<comment type="caution">
    <text evidence="5">The sequence shown here is derived from an EMBL/GenBank/DDBJ whole genome shotgun (WGS) entry which is preliminary data.</text>
</comment>
<evidence type="ECO:0000256" key="2">
    <source>
        <dbReference type="ARBA" id="ARBA00023125"/>
    </source>
</evidence>
<dbReference type="InterPro" id="IPR037923">
    <property type="entry name" value="HTH-like"/>
</dbReference>
<evidence type="ECO:0000259" key="4">
    <source>
        <dbReference type="PROSITE" id="PS01124"/>
    </source>
</evidence>
<evidence type="ECO:0000313" key="6">
    <source>
        <dbReference type="Proteomes" id="UP000319148"/>
    </source>
</evidence>
<dbReference type="PANTHER" id="PTHR43280:SF32">
    <property type="entry name" value="TRANSCRIPTIONAL REGULATORY PROTEIN"/>
    <property type="match status" value="1"/>
</dbReference>
<dbReference type="SUPFAM" id="SSF46689">
    <property type="entry name" value="Homeodomain-like"/>
    <property type="match status" value="1"/>
</dbReference>
<dbReference type="OrthoDB" id="9814125at2"/>
<evidence type="ECO:0000256" key="1">
    <source>
        <dbReference type="ARBA" id="ARBA00023015"/>
    </source>
</evidence>
<dbReference type="CDD" id="cd06999">
    <property type="entry name" value="cupin_HpaA-like_N"/>
    <property type="match status" value="1"/>
</dbReference>
<keyword evidence="3" id="KW-0804">Transcription</keyword>
<evidence type="ECO:0000256" key="3">
    <source>
        <dbReference type="ARBA" id="ARBA00023163"/>
    </source>
</evidence>
<keyword evidence="2" id="KW-0238">DNA-binding</keyword>
<feature type="domain" description="HTH araC/xylS-type" evidence="4">
    <location>
        <begin position="194"/>
        <end position="292"/>
    </location>
</feature>
<gene>
    <name evidence="5" type="ORF">FIV46_03750</name>
</gene>
<dbReference type="InterPro" id="IPR014710">
    <property type="entry name" value="RmlC-like_jellyroll"/>
</dbReference>
<reference evidence="6" key="1">
    <citation type="submission" date="2019-06" db="EMBL/GenBank/DDBJ databases">
        <title>The complete genome of Emcibacter congregatus ZYLT.</title>
        <authorList>
            <person name="Zhao Z."/>
        </authorList>
    </citation>
    <scope>NUCLEOTIDE SEQUENCE [LARGE SCALE GENOMIC DNA]</scope>
    <source>
        <strain evidence="6">MCCC 1A06723</strain>
    </source>
</reference>
<dbReference type="GO" id="GO:0043565">
    <property type="term" value="F:sequence-specific DNA binding"/>
    <property type="evidence" value="ECO:0007669"/>
    <property type="project" value="InterPro"/>
</dbReference>
<protein>
    <submittedName>
        <fullName evidence="5">Helix-turn-helix domain-containing protein</fullName>
    </submittedName>
</protein>
<evidence type="ECO:0000313" key="5">
    <source>
        <dbReference type="EMBL" id="TPD63198.1"/>
    </source>
</evidence>
<dbReference type="Gene3D" id="1.10.10.60">
    <property type="entry name" value="Homeodomain-like"/>
    <property type="match status" value="1"/>
</dbReference>
<sequence>MLKETIPNFALAPYGEETGWDIPEPMHYDELFNRSNLYGWNIAPHRHDSLYQIFMLTKGEVVTSIDGRETKCVAPILVFVPPMTVHGFKYKENSDGHVLTILDTAFDSFLSHSPDLQARFKGPFVISRDLTPGQSEEIDRVFEEMAQEFHNSKPGGLQALHALTSQILVKLARTKSFFLGSTIDKGGSEAAIASRFIEAVDEHYTEHQGNEFYASLLGISEAKLIRVSNSVIGMPPKKVITNRVILEAKRSLVYTSLTCAQIGHFLGFDDPAYFSRYFKRNTGKSPADYRKEVAV</sequence>
<dbReference type="AlphaFoldDB" id="A0A501PSS0"/>
<dbReference type="InterPro" id="IPR047264">
    <property type="entry name" value="Cupin_HpaA-like_N"/>
</dbReference>
<dbReference type="PROSITE" id="PS01124">
    <property type="entry name" value="HTH_ARAC_FAMILY_2"/>
    <property type="match status" value="1"/>
</dbReference>
<dbReference type="SMART" id="SM00342">
    <property type="entry name" value="HTH_ARAC"/>
    <property type="match status" value="1"/>
</dbReference>
<dbReference type="Gene3D" id="2.60.120.10">
    <property type="entry name" value="Jelly Rolls"/>
    <property type="match status" value="1"/>
</dbReference>
<dbReference type="InterPro" id="IPR003313">
    <property type="entry name" value="AraC-bd"/>
</dbReference>
<dbReference type="RefSeq" id="WP_139938506.1">
    <property type="nucleotide sequence ID" value="NZ_JBHSYP010000022.1"/>
</dbReference>
<dbReference type="InterPro" id="IPR018060">
    <property type="entry name" value="HTH_AraC"/>
</dbReference>
<dbReference type="Pfam" id="PF12833">
    <property type="entry name" value="HTH_18"/>
    <property type="match status" value="1"/>
</dbReference>
<keyword evidence="6" id="KW-1185">Reference proteome</keyword>
<dbReference type="SUPFAM" id="SSF51215">
    <property type="entry name" value="Regulatory protein AraC"/>
    <property type="match status" value="1"/>
</dbReference>
<dbReference type="InterPro" id="IPR009057">
    <property type="entry name" value="Homeodomain-like_sf"/>
</dbReference>
<name>A0A501PSS0_9PROT</name>
<proteinExistence type="predicted"/>
<dbReference type="PANTHER" id="PTHR43280">
    <property type="entry name" value="ARAC-FAMILY TRANSCRIPTIONAL REGULATOR"/>
    <property type="match status" value="1"/>
</dbReference>
<dbReference type="Proteomes" id="UP000319148">
    <property type="component" value="Unassembled WGS sequence"/>
</dbReference>
<keyword evidence="1" id="KW-0805">Transcription regulation</keyword>
<organism evidence="5 6">
    <name type="scientific">Emcibacter nanhaiensis</name>
    <dbReference type="NCBI Taxonomy" id="1505037"/>
    <lineage>
        <taxon>Bacteria</taxon>
        <taxon>Pseudomonadati</taxon>
        <taxon>Pseudomonadota</taxon>
        <taxon>Alphaproteobacteria</taxon>
        <taxon>Emcibacterales</taxon>
        <taxon>Emcibacteraceae</taxon>
        <taxon>Emcibacter</taxon>
    </lineage>
</organism>
<dbReference type="EMBL" id="VFIY01000004">
    <property type="protein sequence ID" value="TPD63198.1"/>
    <property type="molecule type" value="Genomic_DNA"/>
</dbReference>
<accession>A0A501PSS0</accession>
<dbReference type="Pfam" id="PF02311">
    <property type="entry name" value="AraC_binding"/>
    <property type="match status" value="1"/>
</dbReference>
<dbReference type="GO" id="GO:0003700">
    <property type="term" value="F:DNA-binding transcription factor activity"/>
    <property type="evidence" value="ECO:0007669"/>
    <property type="project" value="InterPro"/>
</dbReference>